<gene>
    <name evidence="1" type="ORF">H2198_006828</name>
</gene>
<comment type="caution">
    <text evidence="1">The sequence shown here is derived from an EMBL/GenBank/DDBJ whole genome shotgun (WGS) entry which is preliminary data.</text>
</comment>
<protein>
    <submittedName>
        <fullName evidence="1">Uncharacterized protein</fullName>
    </submittedName>
</protein>
<name>A0ACC3A1U4_9EURO</name>
<evidence type="ECO:0000313" key="1">
    <source>
        <dbReference type="EMBL" id="KAJ9654089.1"/>
    </source>
</evidence>
<proteinExistence type="predicted"/>
<reference evidence="1" key="1">
    <citation type="submission" date="2022-10" db="EMBL/GenBank/DDBJ databases">
        <title>Culturing micro-colonial fungi from biological soil crusts in the Mojave desert and describing Neophaeococcomyces mojavensis, and introducing the new genera and species Taxawa tesnikishii.</title>
        <authorList>
            <person name="Kurbessoian T."/>
            <person name="Stajich J.E."/>
        </authorList>
    </citation>
    <scope>NUCLEOTIDE SEQUENCE</scope>
    <source>
        <strain evidence="1">JES_112</strain>
    </source>
</reference>
<sequence length="417" mass="44180">MPPAKSRAVVDDARSETSVANLKDRFASGAATSKLKKTTANASNGLASSSKAIAVTAPVTVPAAASSTAVESEPELPHIDWASMPVHYLHSYRSAYRLQLPSSFTQSHAELLYKSCDIAFRAPSQVLARKKAHDLKSYRRKQAQLNSNSRAAANGVSKSTRGSRTRDKDKDSNTDTSSRDGRRRTNNGKEKATNDEVSARLTVEAPPSPTSHPSNQDSLSNPADNASRTSRLTPLEQQQQVETDDPNVIPSTLNQADPESTILGSQSPGSLATSIRKHFNAQQLNEAETIARFTYVVRQQGSNTHSRMLPLAHRLGILPLPTLGAASSTVTAGSSTAAAASVLSGLPAAAPPTSSRPNTHYSVLTSTATSTMGGNHTQVEGSYGDGSGWIMGTTSCGRQMRTPGEGGGGTFRLRFRP</sequence>
<dbReference type="EMBL" id="JAPDRQ010000132">
    <property type="protein sequence ID" value="KAJ9654089.1"/>
    <property type="molecule type" value="Genomic_DNA"/>
</dbReference>
<dbReference type="Proteomes" id="UP001172386">
    <property type="component" value="Unassembled WGS sequence"/>
</dbReference>
<organism evidence="1 2">
    <name type="scientific">Neophaeococcomyces mojaviensis</name>
    <dbReference type="NCBI Taxonomy" id="3383035"/>
    <lineage>
        <taxon>Eukaryota</taxon>
        <taxon>Fungi</taxon>
        <taxon>Dikarya</taxon>
        <taxon>Ascomycota</taxon>
        <taxon>Pezizomycotina</taxon>
        <taxon>Eurotiomycetes</taxon>
        <taxon>Chaetothyriomycetidae</taxon>
        <taxon>Chaetothyriales</taxon>
        <taxon>Chaetothyriales incertae sedis</taxon>
        <taxon>Neophaeococcomyces</taxon>
    </lineage>
</organism>
<accession>A0ACC3A1U4</accession>
<evidence type="ECO:0000313" key="2">
    <source>
        <dbReference type="Proteomes" id="UP001172386"/>
    </source>
</evidence>
<keyword evidence="2" id="KW-1185">Reference proteome</keyword>